<evidence type="ECO:0000259" key="2">
    <source>
        <dbReference type="Pfam" id="PF01205"/>
    </source>
</evidence>
<sequence>MEYRSIARDARIEHEILRSRFIGIAARLFSLDDFAELVREQRREHPDAAHVCSAAIIGEHGESSRSSDDGEPSGTAGAPMLQAIVRRELTDVGVIVVRYFGGTKLGAGGLLRAYSNAASDALSAAGRVQRIATKRLLAQVDLAEVGRIDNALRTRGFEPAVEYGSSAHLAVDVDASELAGVQDQLRSLGILTHVGEDGYREVTL</sequence>
<accession>A0A9D1YTN8</accession>
<dbReference type="GO" id="GO:0006446">
    <property type="term" value="P:regulation of translational initiation"/>
    <property type="evidence" value="ECO:0007669"/>
    <property type="project" value="TreeGrafter"/>
</dbReference>
<evidence type="ECO:0000256" key="1">
    <source>
        <dbReference type="ARBA" id="ARBA00007665"/>
    </source>
</evidence>
<gene>
    <name evidence="3" type="ORF">H9830_03435</name>
</gene>
<dbReference type="InterPro" id="IPR020569">
    <property type="entry name" value="UPF0029_Impact_CS"/>
</dbReference>
<dbReference type="PROSITE" id="PS00910">
    <property type="entry name" value="UPF0029"/>
    <property type="match status" value="1"/>
</dbReference>
<dbReference type="InterPro" id="IPR020568">
    <property type="entry name" value="Ribosomal_Su5_D2-typ_SF"/>
</dbReference>
<dbReference type="AlphaFoldDB" id="A0A9D1YTN8"/>
<feature type="domain" description="Impact N-terminal" evidence="2">
    <location>
        <begin position="18"/>
        <end position="122"/>
    </location>
</feature>
<dbReference type="SUPFAM" id="SSF54211">
    <property type="entry name" value="Ribosomal protein S5 domain 2-like"/>
    <property type="match status" value="1"/>
</dbReference>
<dbReference type="GO" id="GO:0005737">
    <property type="term" value="C:cytoplasm"/>
    <property type="evidence" value="ECO:0007669"/>
    <property type="project" value="TreeGrafter"/>
</dbReference>
<dbReference type="Gene3D" id="3.30.230.30">
    <property type="entry name" value="Impact, N-terminal domain"/>
    <property type="match status" value="1"/>
</dbReference>
<dbReference type="InterPro" id="IPR001498">
    <property type="entry name" value="Impact_N"/>
</dbReference>
<comment type="caution">
    <text evidence="3">The sequence shown here is derived from an EMBL/GenBank/DDBJ whole genome shotgun (WGS) entry which is preliminary data.</text>
</comment>
<comment type="similarity">
    <text evidence="1">Belongs to the IMPACT family.</text>
</comment>
<dbReference type="PANTHER" id="PTHR16301:SF20">
    <property type="entry name" value="IMPACT FAMILY MEMBER YIGZ"/>
    <property type="match status" value="1"/>
</dbReference>
<evidence type="ECO:0000313" key="4">
    <source>
        <dbReference type="Proteomes" id="UP000824005"/>
    </source>
</evidence>
<dbReference type="Proteomes" id="UP000824005">
    <property type="component" value="Unassembled WGS sequence"/>
</dbReference>
<dbReference type="InterPro" id="IPR023582">
    <property type="entry name" value="Impact"/>
</dbReference>
<name>A0A9D1YTN8_9MICO</name>
<dbReference type="PANTHER" id="PTHR16301">
    <property type="entry name" value="IMPACT-RELATED"/>
    <property type="match status" value="1"/>
</dbReference>
<dbReference type="InterPro" id="IPR036956">
    <property type="entry name" value="Impact_N_sf"/>
</dbReference>
<dbReference type="EMBL" id="DXDC01000103">
    <property type="protein sequence ID" value="HIY65316.1"/>
    <property type="molecule type" value="Genomic_DNA"/>
</dbReference>
<dbReference type="Pfam" id="PF01205">
    <property type="entry name" value="Impact_N"/>
    <property type="match status" value="1"/>
</dbReference>
<proteinExistence type="inferred from homology"/>
<organism evidence="3 4">
    <name type="scientific">Candidatus Agrococcus pullicola</name>
    <dbReference type="NCBI Taxonomy" id="2838429"/>
    <lineage>
        <taxon>Bacteria</taxon>
        <taxon>Bacillati</taxon>
        <taxon>Actinomycetota</taxon>
        <taxon>Actinomycetes</taxon>
        <taxon>Micrococcales</taxon>
        <taxon>Microbacteriaceae</taxon>
        <taxon>Agrococcus</taxon>
    </lineage>
</organism>
<reference evidence="3" key="1">
    <citation type="journal article" date="2021" name="PeerJ">
        <title>Extensive microbial diversity within the chicken gut microbiome revealed by metagenomics and culture.</title>
        <authorList>
            <person name="Gilroy R."/>
            <person name="Ravi A."/>
            <person name="Getino M."/>
            <person name="Pursley I."/>
            <person name="Horton D.L."/>
            <person name="Alikhan N.F."/>
            <person name="Baker D."/>
            <person name="Gharbi K."/>
            <person name="Hall N."/>
            <person name="Watson M."/>
            <person name="Adriaenssens E.M."/>
            <person name="Foster-Nyarko E."/>
            <person name="Jarju S."/>
            <person name="Secka A."/>
            <person name="Antonio M."/>
            <person name="Oren A."/>
            <person name="Chaudhuri R.R."/>
            <person name="La Ragione R."/>
            <person name="Hildebrand F."/>
            <person name="Pallen M.J."/>
        </authorList>
    </citation>
    <scope>NUCLEOTIDE SEQUENCE</scope>
    <source>
        <strain evidence="3">ChiGjej1B1-98</strain>
    </source>
</reference>
<reference evidence="3" key="2">
    <citation type="submission" date="2021-04" db="EMBL/GenBank/DDBJ databases">
        <authorList>
            <person name="Gilroy R."/>
        </authorList>
    </citation>
    <scope>NUCLEOTIDE SEQUENCE</scope>
    <source>
        <strain evidence="3">ChiGjej1B1-98</strain>
    </source>
</reference>
<evidence type="ECO:0000313" key="3">
    <source>
        <dbReference type="EMBL" id="HIY65316.1"/>
    </source>
</evidence>
<protein>
    <submittedName>
        <fullName evidence="3">IMPACT family protein</fullName>
    </submittedName>
</protein>